<keyword evidence="4" id="KW-1185">Reference proteome</keyword>
<keyword evidence="1" id="KW-1133">Transmembrane helix</keyword>
<feature type="domain" description="LiaF transmembrane" evidence="2">
    <location>
        <begin position="13"/>
        <end position="107"/>
    </location>
</feature>
<protein>
    <recommendedName>
        <fullName evidence="2">LiaF transmembrane domain-containing protein</fullName>
    </recommendedName>
</protein>
<gene>
    <name evidence="3" type="ORF">DES38_10856</name>
</gene>
<feature type="transmembrane region" description="Helical" evidence="1">
    <location>
        <begin position="12"/>
        <end position="31"/>
    </location>
</feature>
<feature type="transmembrane region" description="Helical" evidence="1">
    <location>
        <begin position="112"/>
        <end position="134"/>
    </location>
</feature>
<reference evidence="3 4" key="1">
    <citation type="submission" date="2018-05" db="EMBL/GenBank/DDBJ databases">
        <title>Genomic Encyclopedia of Type Strains, Phase IV (KMG-IV): sequencing the most valuable type-strain genomes for metagenomic binning, comparative biology and taxonomic classification.</title>
        <authorList>
            <person name="Goeker M."/>
        </authorList>
    </citation>
    <scope>NUCLEOTIDE SEQUENCE [LARGE SCALE GENOMIC DNA]</scope>
    <source>
        <strain evidence="3 4">DSM 22440</strain>
    </source>
</reference>
<dbReference type="InterPro" id="IPR054331">
    <property type="entry name" value="LiaF_TM"/>
</dbReference>
<sequence length="164" mass="18982">MRISFMKKQNQAFAYFLIGLGLYFLSQQFNIPYLPALALWPSVLVIFGLSLLLDRSKARNDDKPSLGAFLLLLGLHLHFINHLSFWVDHWSMYLILIGLSLLIGYQKTKRGLKLGVTLFIVGLFFLLSLTYLPFQEQIQSFIQNIESYWPIGLILFGSYLLFKK</sequence>
<proteinExistence type="predicted"/>
<feature type="transmembrane region" description="Helical" evidence="1">
    <location>
        <begin position="146"/>
        <end position="162"/>
    </location>
</feature>
<comment type="caution">
    <text evidence="3">The sequence shown here is derived from an EMBL/GenBank/DDBJ whole genome shotgun (WGS) entry which is preliminary data.</text>
</comment>
<organism evidence="3 4">
    <name type="scientific">Streptohalobacillus salinus</name>
    <dbReference type="NCBI Taxonomy" id="621096"/>
    <lineage>
        <taxon>Bacteria</taxon>
        <taxon>Bacillati</taxon>
        <taxon>Bacillota</taxon>
        <taxon>Bacilli</taxon>
        <taxon>Bacillales</taxon>
        <taxon>Bacillaceae</taxon>
        <taxon>Streptohalobacillus</taxon>
    </lineage>
</organism>
<accession>A0A2V3WA76</accession>
<dbReference type="EMBL" id="QJJR01000008">
    <property type="protein sequence ID" value="PXW90044.1"/>
    <property type="molecule type" value="Genomic_DNA"/>
</dbReference>
<evidence type="ECO:0000313" key="3">
    <source>
        <dbReference type="EMBL" id="PXW90044.1"/>
    </source>
</evidence>
<feature type="transmembrane region" description="Helical" evidence="1">
    <location>
        <begin position="65"/>
        <end position="84"/>
    </location>
</feature>
<feature type="transmembrane region" description="Helical" evidence="1">
    <location>
        <begin position="37"/>
        <end position="53"/>
    </location>
</feature>
<dbReference type="Proteomes" id="UP000247922">
    <property type="component" value="Unassembled WGS sequence"/>
</dbReference>
<name>A0A2V3WA76_9BACI</name>
<evidence type="ECO:0000313" key="4">
    <source>
        <dbReference type="Proteomes" id="UP000247922"/>
    </source>
</evidence>
<dbReference type="OrthoDB" id="2989824at2"/>
<keyword evidence="1" id="KW-0812">Transmembrane</keyword>
<dbReference type="AlphaFoldDB" id="A0A2V3WA76"/>
<feature type="transmembrane region" description="Helical" evidence="1">
    <location>
        <begin position="90"/>
        <end position="105"/>
    </location>
</feature>
<dbReference type="Pfam" id="PF22570">
    <property type="entry name" value="LiaF-TM"/>
    <property type="match status" value="1"/>
</dbReference>
<keyword evidence="1" id="KW-0472">Membrane</keyword>
<dbReference type="RefSeq" id="WP_110251580.1">
    <property type="nucleotide sequence ID" value="NZ_QJJR01000008.1"/>
</dbReference>
<evidence type="ECO:0000256" key="1">
    <source>
        <dbReference type="SAM" id="Phobius"/>
    </source>
</evidence>
<evidence type="ECO:0000259" key="2">
    <source>
        <dbReference type="Pfam" id="PF22570"/>
    </source>
</evidence>